<protein>
    <submittedName>
        <fullName evidence="2">Signal protein</fullName>
    </submittedName>
</protein>
<evidence type="ECO:0000256" key="1">
    <source>
        <dbReference type="SAM" id="MobiDB-lite"/>
    </source>
</evidence>
<dbReference type="PROSITE" id="PS51257">
    <property type="entry name" value="PROKAR_LIPOPROTEIN"/>
    <property type="match status" value="1"/>
</dbReference>
<proteinExistence type="predicted"/>
<dbReference type="EMBL" id="JBHSOD010000079">
    <property type="protein sequence ID" value="MFC5890350.1"/>
    <property type="molecule type" value="Genomic_DNA"/>
</dbReference>
<comment type="caution">
    <text evidence="2">The sequence shown here is derived from an EMBL/GenBank/DDBJ whole genome shotgun (WGS) entry which is preliminary data.</text>
</comment>
<name>A0ABW1F913_9ACTN</name>
<dbReference type="Proteomes" id="UP001596067">
    <property type="component" value="Unassembled WGS sequence"/>
</dbReference>
<keyword evidence="3" id="KW-1185">Reference proteome</keyword>
<feature type="region of interest" description="Disordered" evidence="1">
    <location>
        <begin position="23"/>
        <end position="56"/>
    </location>
</feature>
<feature type="compositionally biased region" description="Polar residues" evidence="1">
    <location>
        <begin position="23"/>
        <end position="36"/>
    </location>
</feature>
<evidence type="ECO:0000313" key="2">
    <source>
        <dbReference type="EMBL" id="MFC5890350.1"/>
    </source>
</evidence>
<accession>A0ABW1F913</accession>
<sequence>MRAVRTPALIAAAVALLGACSGTPDQGPSAGPSTSPAARGGAGFGDSAGKPSPTPTKVDVRALSPAELQNRWWSWAGSTETARNPVVDTDGRHCAEGQRDGVWLLAGTFGTTTTRRCTVPADTPILFPVVNSYGTSTNCLTFMDAAQGSAVLDGRNLTVEALGATQIRPERVENGPVAEHRGYENSWACGLWVRLDGLAPGPHEIVFRGSSGDFATGVDYQLTVTDGPLPGPSVTPAALTGA</sequence>
<evidence type="ECO:0000313" key="3">
    <source>
        <dbReference type="Proteomes" id="UP001596067"/>
    </source>
</evidence>
<gene>
    <name evidence="2" type="ORF">ACFP0N_35890</name>
</gene>
<organism evidence="2 3">
    <name type="scientific">Kitasatospora aburaviensis</name>
    <dbReference type="NCBI Taxonomy" id="67265"/>
    <lineage>
        <taxon>Bacteria</taxon>
        <taxon>Bacillati</taxon>
        <taxon>Actinomycetota</taxon>
        <taxon>Actinomycetes</taxon>
        <taxon>Kitasatosporales</taxon>
        <taxon>Streptomycetaceae</taxon>
        <taxon>Kitasatospora</taxon>
    </lineage>
</organism>
<dbReference type="RefSeq" id="WP_345328604.1">
    <property type="nucleotide sequence ID" value="NZ_BAAAVH010000038.1"/>
</dbReference>
<reference evidence="3" key="1">
    <citation type="journal article" date="2019" name="Int. J. Syst. Evol. Microbiol.">
        <title>The Global Catalogue of Microorganisms (GCM) 10K type strain sequencing project: providing services to taxonomists for standard genome sequencing and annotation.</title>
        <authorList>
            <consortium name="The Broad Institute Genomics Platform"/>
            <consortium name="The Broad Institute Genome Sequencing Center for Infectious Disease"/>
            <person name="Wu L."/>
            <person name="Ma J."/>
        </authorList>
    </citation>
    <scope>NUCLEOTIDE SEQUENCE [LARGE SCALE GENOMIC DNA]</scope>
    <source>
        <strain evidence="3">CGMCC 4.1469</strain>
    </source>
</reference>